<evidence type="ECO:0000313" key="4">
    <source>
        <dbReference type="EMBL" id="MDO6124205.1"/>
    </source>
</evidence>
<dbReference type="RefSeq" id="WP_244763797.1">
    <property type="nucleotide sequence ID" value="NZ_JALJCJ010000009.1"/>
</dbReference>
<organism evidence="4 5">
    <name type="scientific">Shinella curvata</name>
    <dbReference type="NCBI Taxonomy" id="1817964"/>
    <lineage>
        <taxon>Bacteria</taxon>
        <taxon>Pseudomonadati</taxon>
        <taxon>Pseudomonadota</taxon>
        <taxon>Alphaproteobacteria</taxon>
        <taxon>Hyphomicrobiales</taxon>
        <taxon>Rhizobiaceae</taxon>
        <taxon>Shinella</taxon>
    </lineage>
</organism>
<dbReference type="InterPro" id="IPR006143">
    <property type="entry name" value="RND_pump_MFP"/>
</dbReference>
<sequence>MKAKFLLTAAVVIAGAATAAAAVFWPTEKVSATADPRTAIPFVSVVKVRTPDSVSRSFTGTIATRVQSDLGFRVPGKIVERLVNLGEDVKAGQQLMKIDGTDLRLAQMAKRNAVAAAQATYVQAVSDERRFAALVKTNAASTQQYERAKAVLDTATAQLAAAKAEAAVAENEATYTILLADADGTIVETLAEPGQVVAAGQIVVKLAKAGAREALVWMPENLRPEPGATAQASIYGRDAEDNAVLRQISASADPQTRTYETRWVLQGAAADAPIGATVTIKIANKEALAHAEIPVGSILDDGNRTGAWVVDEKASSVHFRPLKIEKLSEDAAIVSGLKAGETVVALGAHLLTDGERIHTGVEKAEAEN</sequence>
<keyword evidence="3" id="KW-0732">Signal</keyword>
<comment type="caution">
    <text evidence="4">The sequence shown here is derived from an EMBL/GenBank/DDBJ whole genome shotgun (WGS) entry which is preliminary data.</text>
</comment>
<evidence type="ECO:0000256" key="2">
    <source>
        <dbReference type="SAM" id="Coils"/>
    </source>
</evidence>
<reference evidence="4" key="1">
    <citation type="submission" date="2022-04" db="EMBL/GenBank/DDBJ databases">
        <title>Shinella lacus sp. nov., a novel member of the genus Shinella from water.</title>
        <authorList>
            <person name="Deng Y."/>
        </authorList>
    </citation>
    <scope>NUCLEOTIDE SEQUENCE</scope>
    <source>
        <strain evidence="4">JCM 31239</strain>
    </source>
</reference>
<protein>
    <submittedName>
        <fullName evidence="4">Efflux RND transporter periplasmic adaptor subunit</fullName>
    </submittedName>
</protein>
<evidence type="ECO:0000313" key="5">
    <source>
        <dbReference type="Proteomes" id="UP001177080"/>
    </source>
</evidence>
<dbReference type="PANTHER" id="PTHR30469">
    <property type="entry name" value="MULTIDRUG RESISTANCE PROTEIN MDTA"/>
    <property type="match status" value="1"/>
</dbReference>
<comment type="similarity">
    <text evidence="1">Belongs to the membrane fusion protein (MFP) (TC 8.A.1) family.</text>
</comment>
<feature type="chain" id="PRO_5046156152" evidence="3">
    <location>
        <begin position="22"/>
        <end position="368"/>
    </location>
</feature>
<dbReference type="Gene3D" id="2.40.420.20">
    <property type="match status" value="1"/>
</dbReference>
<dbReference type="Gene3D" id="2.40.50.100">
    <property type="match status" value="1"/>
</dbReference>
<name>A0ABT8XM01_9HYPH</name>
<dbReference type="SUPFAM" id="SSF111369">
    <property type="entry name" value="HlyD-like secretion proteins"/>
    <property type="match status" value="1"/>
</dbReference>
<keyword evidence="5" id="KW-1185">Reference proteome</keyword>
<dbReference type="Gene3D" id="1.10.287.470">
    <property type="entry name" value="Helix hairpin bin"/>
    <property type="match status" value="1"/>
</dbReference>
<dbReference type="NCBIfam" id="TIGR01730">
    <property type="entry name" value="RND_mfp"/>
    <property type="match status" value="1"/>
</dbReference>
<evidence type="ECO:0000256" key="3">
    <source>
        <dbReference type="SAM" id="SignalP"/>
    </source>
</evidence>
<keyword evidence="2" id="KW-0175">Coiled coil</keyword>
<feature type="coiled-coil region" evidence="2">
    <location>
        <begin position="145"/>
        <end position="172"/>
    </location>
</feature>
<dbReference type="PANTHER" id="PTHR30469:SF18">
    <property type="entry name" value="RESISTANCE-NODULATION-CELL DIVISION (RND) EFFLUX MEMBRANE FUSION PROTEIN-RELATED"/>
    <property type="match status" value="1"/>
</dbReference>
<gene>
    <name evidence="4" type="ORF">GB928_023700</name>
</gene>
<proteinExistence type="inferred from homology"/>
<evidence type="ECO:0000256" key="1">
    <source>
        <dbReference type="ARBA" id="ARBA00009477"/>
    </source>
</evidence>
<dbReference type="Proteomes" id="UP001177080">
    <property type="component" value="Unassembled WGS sequence"/>
</dbReference>
<feature type="signal peptide" evidence="3">
    <location>
        <begin position="1"/>
        <end position="21"/>
    </location>
</feature>
<dbReference type="EMBL" id="WHSC02000011">
    <property type="protein sequence ID" value="MDO6124205.1"/>
    <property type="molecule type" value="Genomic_DNA"/>
</dbReference>
<dbReference type="Gene3D" id="2.40.30.170">
    <property type="match status" value="1"/>
</dbReference>
<accession>A0ABT8XM01</accession>